<dbReference type="GO" id="GO:0003860">
    <property type="term" value="F:3-hydroxyisobutyryl-CoA hydrolase activity"/>
    <property type="evidence" value="ECO:0007669"/>
    <property type="project" value="UniProtKB-EC"/>
</dbReference>
<evidence type="ECO:0000256" key="6">
    <source>
        <dbReference type="ARBA" id="ARBA00024871"/>
    </source>
</evidence>
<dbReference type="Gene3D" id="3.90.226.10">
    <property type="entry name" value="2-enoyl-CoA Hydratase, Chain A, domain 1"/>
    <property type="match status" value="1"/>
</dbReference>
<evidence type="ECO:0000256" key="3">
    <source>
        <dbReference type="ARBA" id="ARBA00011915"/>
    </source>
</evidence>
<keyword evidence="5 9" id="KW-0378">Hydrolase</keyword>
<evidence type="ECO:0000313" key="9">
    <source>
        <dbReference type="EMBL" id="KII71591.1"/>
    </source>
</evidence>
<evidence type="ECO:0000256" key="1">
    <source>
        <dbReference type="ARBA" id="ARBA00001709"/>
    </source>
</evidence>
<dbReference type="SUPFAM" id="SSF52096">
    <property type="entry name" value="ClpP/crotonase"/>
    <property type="match status" value="1"/>
</dbReference>
<dbReference type="InterPro" id="IPR029045">
    <property type="entry name" value="ClpP/crotonase-like_dom_sf"/>
</dbReference>
<dbReference type="InterPro" id="IPR032259">
    <property type="entry name" value="HIBYL-CoA-H"/>
</dbReference>
<dbReference type="PANTHER" id="PTHR43176:SF3">
    <property type="entry name" value="3-HYDROXYISOBUTYRYL-COA HYDROLASE, MITOCHONDRIAL"/>
    <property type="match status" value="1"/>
</dbReference>
<evidence type="ECO:0000256" key="5">
    <source>
        <dbReference type="ARBA" id="ARBA00022801"/>
    </source>
</evidence>
<evidence type="ECO:0000256" key="4">
    <source>
        <dbReference type="ARBA" id="ARBA00016714"/>
    </source>
</evidence>
<dbReference type="Proteomes" id="UP000031668">
    <property type="component" value="Unassembled WGS sequence"/>
</dbReference>
<organism evidence="9 10">
    <name type="scientific">Thelohanellus kitauei</name>
    <name type="common">Myxosporean</name>
    <dbReference type="NCBI Taxonomy" id="669202"/>
    <lineage>
        <taxon>Eukaryota</taxon>
        <taxon>Metazoa</taxon>
        <taxon>Cnidaria</taxon>
        <taxon>Myxozoa</taxon>
        <taxon>Myxosporea</taxon>
        <taxon>Bivalvulida</taxon>
        <taxon>Platysporina</taxon>
        <taxon>Myxobolidae</taxon>
        <taxon>Thelohanellus</taxon>
    </lineage>
</organism>
<protein>
    <recommendedName>
        <fullName evidence="4">3-hydroxyisobutyryl-CoA hydrolase, mitochondrial</fullName>
        <ecNumber evidence="3">3.1.2.4</ecNumber>
    </recommendedName>
    <alternativeName>
        <fullName evidence="7">3-hydroxyisobutyryl-coenzyme A hydrolase</fullName>
    </alternativeName>
</protein>
<evidence type="ECO:0000259" key="8">
    <source>
        <dbReference type="Pfam" id="PF16113"/>
    </source>
</evidence>
<comment type="function">
    <text evidence="6">Hydrolyzes 3-hydroxyisobutyryl-CoA (HIBYL-CoA), a saline catabolite. Has high activity toward isobutyryl-CoA. Could be an isobutyryl-CoA dehydrogenase that functions in valine catabolism. Also hydrolyzes 3-hydroxypropanoyl-CoA.</text>
</comment>
<dbReference type="InterPro" id="IPR045004">
    <property type="entry name" value="ECH_dom"/>
</dbReference>
<accession>A0A0C2MW77</accession>
<dbReference type="EMBL" id="JWZT01001713">
    <property type="protein sequence ID" value="KII71591.1"/>
    <property type="molecule type" value="Genomic_DNA"/>
</dbReference>
<reference evidence="9 10" key="1">
    <citation type="journal article" date="2014" name="Genome Biol. Evol.">
        <title>The genome of the myxosporean Thelohanellus kitauei shows adaptations to nutrient acquisition within its fish host.</title>
        <authorList>
            <person name="Yang Y."/>
            <person name="Xiong J."/>
            <person name="Zhou Z."/>
            <person name="Huo F."/>
            <person name="Miao W."/>
            <person name="Ran C."/>
            <person name="Liu Y."/>
            <person name="Zhang J."/>
            <person name="Feng J."/>
            <person name="Wang M."/>
            <person name="Wang M."/>
            <person name="Wang L."/>
            <person name="Yao B."/>
        </authorList>
    </citation>
    <scope>NUCLEOTIDE SEQUENCE [LARGE SCALE GENOMIC DNA]</scope>
    <source>
        <strain evidence="9">Wuqing</strain>
    </source>
</reference>
<feature type="domain" description="Enoyl-CoA hydratase/isomerase" evidence="8">
    <location>
        <begin position="45"/>
        <end position="393"/>
    </location>
</feature>
<dbReference type="UniPathway" id="UPA00362"/>
<dbReference type="Pfam" id="PF16113">
    <property type="entry name" value="ECH_2"/>
    <property type="match status" value="1"/>
</dbReference>
<comment type="caution">
    <text evidence="9">The sequence shown here is derived from an EMBL/GenBank/DDBJ whole genome shotgun (WGS) entry which is preliminary data.</text>
</comment>
<dbReference type="OrthoDB" id="409763at2759"/>
<dbReference type="AlphaFoldDB" id="A0A0C2MW77"/>
<name>A0A0C2MW77_THEKT</name>
<dbReference type="EC" id="3.1.2.4" evidence="3"/>
<dbReference type="GO" id="GO:0006574">
    <property type="term" value="P:L-valine catabolic process"/>
    <property type="evidence" value="ECO:0007669"/>
    <property type="project" value="UniProtKB-UniPathway"/>
</dbReference>
<evidence type="ECO:0000256" key="2">
    <source>
        <dbReference type="ARBA" id="ARBA00005254"/>
    </source>
</evidence>
<proteinExistence type="inferred from homology"/>
<keyword evidence="10" id="KW-1185">Reference proteome</keyword>
<evidence type="ECO:0000313" key="10">
    <source>
        <dbReference type="Proteomes" id="UP000031668"/>
    </source>
</evidence>
<comment type="catalytic activity">
    <reaction evidence="1">
        <text>3-hydroxy-2-methylpropanoyl-CoA + H2O = 3-hydroxy-2-methylpropanoate + CoA + H(+)</text>
        <dbReference type="Rhea" id="RHEA:20888"/>
        <dbReference type="ChEBI" id="CHEBI:11805"/>
        <dbReference type="ChEBI" id="CHEBI:15377"/>
        <dbReference type="ChEBI" id="CHEBI:15378"/>
        <dbReference type="ChEBI" id="CHEBI:57287"/>
        <dbReference type="ChEBI" id="CHEBI:57340"/>
        <dbReference type="EC" id="3.1.2.4"/>
    </reaction>
</comment>
<gene>
    <name evidence="9" type="ORF">RF11_03367</name>
</gene>
<sequence>MLKLARLSRLGLVGTLSPRRGLQILENHGLKDSVDAIRTHVERRVGYIVLNRPNAYNALTLEMIDLLNETFDSMNNDPYITCIALKSSSENFCAGLDFPALYQNAVVENRENKAIISYKDLSFNRNYFSRYYKLLYKIHECKKALVSFIPGVCVGSALSLAQLTNGVLLVEPVCSLPQVSMGFFPDSALCRLCAKLPNNMGKYHALTGNKFDPYELVWYDILKRVIPDMEWDYLGPLEILSEDPNVTRNETTELYSKMDSALIATGDEIPFQLYLKHQIDDAFSHKDLETILYVVRRLCIDTLIYRDFWIQTYTQLISASPISLKVTLKYLNMAKDISFKEAIKLDYRISLNFARHIDFYRGIHSKYHKKDSTPRWAHKFVDDITDEEIDRFFQLPPGEEDLDI</sequence>
<evidence type="ECO:0000256" key="7">
    <source>
        <dbReference type="ARBA" id="ARBA00031181"/>
    </source>
</evidence>
<dbReference type="PANTHER" id="PTHR43176">
    <property type="entry name" value="3-HYDROXYISOBUTYRYL-COA HYDROLASE-RELATED"/>
    <property type="match status" value="1"/>
</dbReference>
<dbReference type="CDD" id="cd06558">
    <property type="entry name" value="crotonase-like"/>
    <property type="match status" value="1"/>
</dbReference>
<dbReference type="OMA" id="TTHNICV"/>
<comment type="similarity">
    <text evidence="2">Belongs to the enoyl-CoA hydratase/isomerase family.</text>
</comment>